<dbReference type="PRINTS" id="PR00237">
    <property type="entry name" value="GPCRRHODOPSN"/>
</dbReference>
<feature type="transmembrane region" description="Helical" evidence="9">
    <location>
        <begin position="60"/>
        <end position="85"/>
    </location>
</feature>
<feature type="transmembrane region" description="Helical" evidence="9">
    <location>
        <begin position="247"/>
        <end position="267"/>
    </location>
</feature>
<evidence type="ECO:0000256" key="6">
    <source>
        <dbReference type="ARBA" id="ARBA00023136"/>
    </source>
</evidence>
<proteinExistence type="predicted"/>
<reference evidence="13" key="1">
    <citation type="submission" date="2012-12" db="EMBL/GenBank/DDBJ databases">
        <authorList>
            <person name="Hellsten U."/>
            <person name="Grimwood J."/>
            <person name="Chapman J.A."/>
            <person name="Shapiro H."/>
            <person name="Aerts A."/>
            <person name="Otillar R.P."/>
            <person name="Terry A.Y."/>
            <person name="Boore J.L."/>
            <person name="Simakov O."/>
            <person name="Marletaz F."/>
            <person name="Cho S.-J."/>
            <person name="Edsinger-Gonzales E."/>
            <person name="Havlak P."/>
            <person name="Kuo D.-H."/>
            <person name="Larsson T."/>
            <person name="Lv J."/>
            <person name="Arendt D."/>
            <person name="Savage R."/>
            <person name="Osoegawa K."/>
            <person name="de Jong P."/>
            <person name="Lindberg D.R."/>
            <person name="Seaver E.C."/>
            <person name="Weisblat D.A."/>
            <person name="Putnam N.H."/>
            <person name="Grigoriev I.V."/>
            <person name="Rokhsar D.S."/>
        </authorList>
    </citation>
    <scope>NUCLEOTIDE SEQUENCE</scope>
    <source>
        <strain evidence="13">I ESC-2004</strain>
    </source>
</reference>
<evidence type="ECO:0000313" key="12">
    <source>
        <dbReference type="EnsemblMetazoa" id="CapteP185145"/>
    </source>
</evidence>
<keyword evidence="5" id="KW-0297">G-protein coupled receptor</keyword>
<comment type="subcellular location">
    <subcellularLocation>
        <location evidence="1">Cell membrane</location>
        <topology evidence="1">Multi-pass membrane protein</topology>
    </subcellularLocation>
</comment>
<keyword evidence="8" id="KW-0807">Transducer</keyword>
<dbReference type="OMA" id="YNANWIG"/>
<keyword evidence="13" id="KW-1185">Reference proteome</keyword>
<keyword evidence="4 9" id="KW-1133">Transmembrane helix</keyword>
<dbReference type="Proteomes" id="UP000014760">
    <property type="component" value="Unassembled WGS sequence"/>
</dbReference>
<reference evidence="12" key="3">
    <citation type="submission" date="2015-06" db="UniProtKB">
        <authorList>
            <consortium name="EnsemblMetazoa"/>
        </authorList>
    </citation>
    <scope>IDENTIFICATION</scope>
</reference>
<evidence type="ECO:0000313" key="11">
    <source>
        <dbReference type="EMBL" id="ELT93084.1"/>
    </source>
</evidence>
<evidence type="ECO:0000256" key="8">
    <source>
        <dbReference type="ARBA" id="ARBA00023224"/>
    </source>
</evidence>
<gene>
    <name evidence="11" type="ORF">CAPTEDRAFT_185145</name>
</gene>
<dbReference type="InterPro" id="IPR000276">
    <property type="entry name" value="GPCR_Rhodpsn"/>
</dbReference>
<feature type="transmembrane region" description="Helical" evidence="9">
    <location>
        <begin position="151"/>
        <end position="175"/>
    </location>
</feature>
<keyword evidence="3 9" id="KW-0812">Transmembrane</keyword>
<evidence type="ECO:0000256" key="9">
    <source>
        <dbReference type="SAM" id="Phobius"/>
    </source>
</evidence>
<dbReference type="EMBL" id="KB309882">
    <property type="protein sequence ID" value="ELT93084.1"/>
    <property type="molecule type" value="Genomic_DNA"/>
</dbReference>
<feature type="transmembrane region" description="Helical" evidence="9">
    <location>
        <begin position="195"/>
        <end position="222"/>
    </location>
</feature>
<evidence type="ECO:0000256" key="5">
    <source>
        <dbReference type="ARBA" id="ARBA00023040"/>
    </source>
</evidence>
<dbReference type="Gene3D" id="1.20.1070.10">
    <property type="entry name" value="Rhodopsin 7-helix transmembrane proteins"/>
    <property type="match status" value="1"/>
</dbReference>
<dbReference type="EnsemblMetazoa" id="CapteT185145">
    <property type="protein sequence ID" value="CapteP185145"/>
    <property type="gene ID" value="CapteG185145"/>
</dbReference>
<feature type="transmembrane region" description="Helical" evidence="9">
    <location>
        <begin position="27"/>
        <end position="48"/>
    </location>
</feature>
<protein>
    <recommendedName>
        <fullName evidence="10">G-protein coupled receptors family 1 profile domain-containing protein</fullName>
    </recommendedName>
</protein>
<evidence type="ECO:0000256" key="2">
    <source>
        <dbReference type="ARBA" id="ARBA00022475"/>
    </source>
</evidence>
<evidence type="ECO:0000256" key="4">
    <source>
        <dbReference type="ARBA" id="ARBA00022989"/>
    </source>
</evidence>
<keyword evidence="7" id="KW-0675">Receptor</keyword>
<evidence type="ECO:0000313" key="13">
    <source>
        <dbReference type="Proteomes" id="UP000014760"/>
    </source>
</evidence>
<dbReference type="GO" id="GO:0004930">
    <property type="term" value="F:G protein-coupled receptor activity"/>
    <property type="evidence" value="ECO:0007669"/>
    <property type="project" value="UniProtKB-KW"/>
</dbReference>
<dbReference type="AlphaFoldDB" id="R7TH91"/>
<dbReference type="GO" id="GO:0005886">
    <property type="term" value="C:plasma membrane"/>
    <property type="evidence" value="ECO:0007669"/>
    <property type="project" value="UniProtKB-SubCell"/>
</dbReference>
<evidence type="ECO:0000256" key="3">
    <source>
        <dbReference type="ARBA" id="ARBA00022692"/>
    </source>
</evidence>
<organism evidence="11">
    <name type="scientific">Capitella teleta</name>
    <name type="common">Polychaete worm</name>
    <dbReference type="NCBI Taxonomy" id="283909"/>
    <lineage>
        <taxon>Eukaryota</taxon>
        <taxon>Metazoa</taxon>
        <taxon>Spiralia</taxon>
        <taxon>Lophotrochozoa</taxon>
        <taxon>Annelida</taxon>
        <taxon>Polychaeta</taxon>
        <taxon>Sedentaria</taxon>
        <taxon>Scolecida</taxon>
        <taxon>Capitellidae</taxon>
        <taxon>Capitella</taxon>
    </lineage>
</organism>
<dbReference type="InterPro" id="IPR050569">
    <property type="entry name" value="TAAR"/>
</dbReference>
<keyword evidence="2" id="KW-1003">Cell membrane</keyword>
<dbReference type="STRING" id="283909.R7TH91"/>
<feature type="transmembrane region" description="Helical" evidence="9">
    <location>
        <begin position="287"/>
        <end position="309"/>
    </location>
</feature>
<dbReference type="HOGENOM" id="CLU_931399_0_0_1"/>
<reference evidence="11 13" key="2">
    <citation type="journal article" date="2013" name="Nature">
        <title>Insights into bilaterian evolution from three spiralian genomes.</title>
        <authorList>
            <person name="Simakov O."/>
            <person name="Marletaz F."/>
            <person name="Cho S.J."/>
            <person name="Edsinger-Gonzales E."/>
            <person name="Havlak P."/>
            <person name="Hellsten U."/>
            <person name="Kuo D.H."/>
            <person name="Larsson T."/>
            <person name="Lv J."/>
            <person name="Arendt D."/>
            <person name="Savage R."/>
            <person name="Osoegawa K."/>
            <person name="de Jong P."/>
            <person name="Grimwood J."/>
            <person name="Chapman J.A."/>
            <person name="Shapiro H."/>
            <person name="Aerts A."/>
            <person name="Otillar R.P."/>
            <person name="Terry A.Y."/>
            <person name="Boore J.L."/>
            <person name="Grigoriev I.V."/>
            <person name="Lindberg D.R."/>
            <person name="Seaver E.C."/>
            <person name="Weisblat D.A."/>
            <person name="Putnam N.H."/>
            <person name="Rokhsar D.S."/>
        </authorList>
    </citation>
    <scope>NUCLEOTIDE SEQUENCE</scope>
    <source>
        <strain evidence="11 13">I ESC-2004</strain>
    </source>
</reference>
<dbReference type="Pfam" id="PF00001">
    <property type="entry name" value="7tm_1"/>
    <property type="match status" value="1"/>
</dbReference>
<accession>R7TH91</accession>
<evidence type="ECO:0000256" key="7">
    <source>
        <dbReference type="ARBA" id="ARBA00023170"/>
    </source>
</evidence>
<keyword evidence="6 9" id="KW-0472">Membrane</keyword>
<dbReference type="PANTHER" id="PTHR24249:SF372">
    <property type="entry name" value="G-PROTEIN COUPLED RECEPTORS FAMILY 1 PROFILE DOMAIN-CONTAINING PROTEIN"/>
    <property type="match status" value="1"/>
</dbReference>
<evidence type="ECO:0000259" key="10">
    <source>
        <dbReference type="PROSITE" id="PS50262"/>
    </source>
</evidence>
<feature type="domain" description="G-protein coupled receptors family 1 profile" evidence="10">
    <location>
        <begin position="39"/>
        <end position="306"/>
    </location>
</feature>
<dbReference type="PANTHER" id="PTHR24249">
    <property type="entry name" value="HISTAMINE RECEPTOR-RELATED G-PROTEIN COUPLED RECEPTOR"/>
    <property type="match status" value="1"/>
</dbReference>
<dbReference type="OrthoDB" id="6147740at2759"/>
<dbReference type="EMBL" id="AMQN01012981">
    <property type="status" value="NOT_ANNOTATED_CDS"/>
    <property type="molecule type" value="Genomic_DNA"/>
</dbReference>
<dbReference type="PROSITE" id="PS50262">
    <property type="entry name" value="G_PROTEIN_RECEP_F1_2"/>
    <property type="match status" value="1"/>
</dbReference>
<dbReference type="InterPro" id="IPR017452">
    <property type="entry name" value="GPCR_Rhodpsn_7TM"/>
</dbReference>
<dbReference type="SUPFAM" id="SSF81321">
    <property type="entry name" value="Family A G protein-coupled receptor-like"/>
    <property type="match status" value="1"/>
</dbReference>
<evidence type="ECO:0000256" key="1">
    <source>
        <dbReference type="ARBA" id="ARBA00004651"/>
    </source>
</evidence>
<sequence>MDALDFTTSADAAEEPTCVSYTRGMHVVGSCMCAMIATSNLLTIVTLMKVKRKVGSKNRLYVISVACADLLMTPGFGLELVLSQMGFLCDDRHAPVDIDIRSKRFILVVMFICRFLSLNVSLFTILLIGIDRMLAVSKPIWYKTHVSCFRIKILLSVNWVIGVTFAVGVMTFYAVHIPDDFVLKVYNFTTTLPPFIYNYFVLTQVYLIAIPGILVTYLITYVKIKQQFAKRSADTANNQDLDRIRRFYRMMLITLGTLALLYAPFMIAFKMFGVGHPGKPAWVFTYVGQPVALILMSNSWINPILYACFNQDYRKAYLKILRCSPRNKVDAQAMNPVSIVATQASGLH</sequence>
<name>R7TH91_CAPTE</name>
<dbReference type="CDD" id="cd00637">
    <property type="entry name" value="7tm_classA_rhodopsin-like"/>
    <property type="match status" value="1"/>
</dbReference>
<feature type="transmembrane region" description="Helical" evidence="9">
    <location>
        <begin position="105"/>
        <end position="130"/>
    </location>
</feature>